<dbReference type="PANTHER" id="PTHR30154:SF34">
    <property type="entry name" value="TRANSCRIPTIONAL REGULATOR AZLB"/>
    <property type="match status" value="1"/>
</dbReference>
<dbReference type="SUPFAM" id="SSF46785">
    <property type="entry name" value="Winged helix' DNA-binding domain"/>
    <property type="match status" value="1"/>
</dbReference>
<dbReference type="GeneID" id="56030137"/>
<dbReference type="InterPro" id="IPR011991">
    <property type="entry name" value="ArsR-like_HTH"/>
</dbReference>
<dbReference type="Gene3D" id="1.10.10.10">
    <property type="entry name" value="Winged helix-like DNA-binding domain superfamily/Winged helix DNA-binding domain"/>
    <property type="match status" value="1"/>
</dbReference>
<evidence type="ECO:0000259" key="4">
    <source>
        <dbReference type="PROSITE" id="PS50956"/>
    </source>
</evidence>
<dbReference type="InterPro" id="IPR036390">
    <property type="entry name" value="WH_DNA-bd_sf"/>
</dbReference>
<dbReference type="EMBL" id="CP058529">
    <property type="protein sequence ID" value="QLG28739.1"/>
    <property type="molecule type" value="Genomic_DNA"/>
</dbReference>
<accession>A0A7D5K937</accession>
<evidence type="ECO:0000256" key="3">
    <source>
        <dbReference type="ARBA" id="ARBA00023163"/>
    </source>
</evidence>
<keyword evidence="3" id="KW-0804">Transcription</keyword>
<evidence type="ECO:0000313" key="5">
    <source>
        <dbReference type="EMBL" id="QLG28739.1"/>
    </source>
</evidence>
<evidence type="ECO:0000256" key="2">
    <source>
        <dbReference type="ARBA" id="ARBA00023125"/>
    </source>
</evidence>
<protein>
    <submittedName>
        <fullName evidence="5">Lrp/AsnC family transcriptional regulator</fullName>
    </submittedName>
</protein>
<keyword evidence="1" id="KW-0805">Transcription regulation</keyword>
<evidence type="ECO:0000313" key="6">
    <source>
        <dbReference type="Proteomes" id="UP000509750"/>
    </source>
</evidence>
<dbReference type="PANTHER" id="PTHR30154">
    <property type="entry name" value="LEUCINE-RESPONSIVE REGULATORY PROTEIN"/>
    <property type="match status" value="1"/>
</dbReference>
<dbReference type="AlphaFoldDB" id="A0A7D5K937"/>
<dbReference type="GO" id="GO:0043565">
    <property type="term" value="F:sequence-specific DNA binding"/>
    <property type="evidence" value="ECO:0007669"/>
    <property type="project" value="InterPro"/>
</dbReference>
<feature type="domain" description="HTH asnC-type" evidence="4">
    <location>
        <begin position="6"/>
        <end position="68"/>
    </location>
</feature>
<gene>
    <name evidence="5" type="ORF">HUG10_14850</name>
</gene>
<dbReference type="InterPro" id="IPR019888">
    <property type="entry name" value="Tscrpt_reg_AsnC-like"/>
</dbReference>
<dbReference type="Pfam" id="PF13412">
    <property type="entry name" value="HTH_24"/>
    <property type="match status" value="1"/>
</dbReference>
<sequence>MPKRELDELDGYIIYRLQGDARTTSAAEIAEDFGVSPSTVRNRIKRLEEDEVIRGSHVDIDYELVGYQLFTIIFCTAPIPQREQLARDALEVPGVVSVRELMTGEENLHVVAVGRSGDDLSRIGRDLSGIGLEIVEEELVHNEYTCPFHWFDPDCEKDADSETEDPLSDDS</sequence>
<dbReference type="Proteomes" id="UP000509750">
    <property type="component" value="Chromosome"/>
</dbReference>
<organism evidence="5 6">
    <name type="scientific">Halorarum halophilum</name>
    <dbReference type="NCBI Taxonomy" id="2743090"/>
    <lineage>
        <taxon>Archaea</taxon>
        <taxon>Methanobacteriati</taxon>
        <taxon>Methanobacteriota</taxon>
        <taxon>Stenosarchaea group</taxon>
        <taxon>Halobacteria</taxon>
        <taxon>Halobacteriales</taxon>
        <taxon>Haloferacaceae</taxon>
        <taxon>Halorarum</taxon>
    </lineage>
</organism>
<dbReference type="GO" id="GO:0005829">
    <property type="term" value="C:cytosol"/>
    <property type="evidence" value="ECO:0007669"/>
    <property type="project" value="TreeGrafter"/>
</dbReference>
<keyword evidence="6" id="KW-1185">Reference proteome</keyword>
<keyword evidence="2" id="KW-0238">DNA-binding</keyword>
<dbReference type="SMART" id="SM00344">
    <property type="entry name" value="HTH_ASNC"/>
    <property type="match status" value="1"/>
</dbReference>
<dbReference type="CDD" id="cd00090">
    <property type="entry name" value="HTH_ARSR"/>
    <property type="match status" value="1"/>
</dbReference>
<evidence type="ECO:0000256" key="1">
    <source>
        <dbReference type="ARBA" id="ARBA00023015"/>
    </source>
</evidence>
<proteinExistence type="predicted"/>
<dbReference type="RefSeq" id="WP_179170313.1">
    <property type="nucleotide sequence ID" value="NZ_CP058529.1"/>
</dbReference>
<dbReference type="PROSITE" id="PS50956">
    <property type="entry name" value="HTH_ASNC_2"/>
    <property type="match status" value="1"/>
</dbReference>
<dbReference type="GO" id="GO:0043200">
    <property type="term" value="P:response to amino acid"/>
    <property type="evidence" value="ECO:0007669"/>
    <property type="project" value="TreeGrafter"/>
</dbReference>
<dbReference type="InterPro" id="IPR000485">
    <property type="entry name" value="AsnC-type_HTH_dom"/>
</dbReference>
<dbReference type="OrthoDB" id="57033at2157"/>
<dbReference type="KEGG" id="halg:HUG10_14850"/>
<dbReference type="InterPro" id="IPR036388">
    <property type="entry name" value="WH-like_DNA-bd_sf"/>
</dbReference>
<dbReference type="PRINTS" id="PR00033">
    <property type="entry name" value="HTHASNC"/>
</dbReference>
<name>A0A7D5K937_9EURY</name>
<reference evidence="5 6" key="1">
    <citation type="submission" date="2020-07" db="EMBL/GenBank/DDBJ databases">
        <title>Gai3-2, isolated from salt lake.</title>
        <authorList>
            <person name="Cui H."/>
            <person name="Shi X."/>
        </authorList>
    </citation>
    <scope>NUCLEOTIDE SEQUENCE [LARGE SCALE GENOMIC DNA]</scope>
    <source>
        <strain evidence="5 6">Gai3-2</strain>
    </source>
</reference>